<accession>A0A127AWJ3</accession>
<dbReference type="RefSeq" id="YP_009302675.1">
    <property type="nucleotide sequence ID" value="NC_031245.1"/>
</dbReference>
<protein>
    <submittedName>
        <fullName evidence="1">Uncharacterized protein</fullName>
    </submittedName>
</protein>
<sequence>MGTKELTTLKCEVVNYVQDKGYVVLLLHEDIEGKSRSWLALDANTHRAYEVESALEGYKLINSDFTESATPLKSSFILESPGILGTFEVAGSEESDEEFRSKHGIENLDYLSKITAEISDKYPGNYRDLAVKVANTILADTDGSGDVHQFQGDTGMTTGEIAKWVLIYVLKDTYMMTPEVVLDLQDKFIAIMYNGHCVIDSKHQIAKYLPYAVSDEVDLIPILKPETIDVLFERPVPELTDDDQLVEFAIKVAMDFVSTLDSLDDKYATDLVNYKDFQHYMDFLKLHGATFDKVDMSDFENLLKNVKITETHLEFFSPKPVDTEGILESDVSRVSVDEFTVRTSSKGESVIKLHFNENAPVNEAMNILKATYSALVNS</sequence>
<evidence type="ECO:0000313" key="2">
    <source>
        <dbReference type="Proteomes" id="UP000203261"/>
    </source>
</evidence>
<reference evidence="1 2" key="1">
    <citation type="submission" date="2015-08" db="EMBL/GenBank/DDBJ databases">
        <authorList>
            <person name="Babu N.S."/>
            <person name="Beckwith C.J."/>
            <person name="Beseler K.G."/>
            <person name="Brison A."/>
            <person name="Carone J.V."/>
            <person name="Caskin T.P."/>
            <person name="Diamond M."/>
            <person name="Durham M.E."/>
            <person name="Foxe J.M."/>
            <person name="Go M."/>
            <person name="Henderson B.A."/>
            <person name="Jones I.B."/>
            <person name="McGettigan J.A."/>
            <person name="Micheletti S.J."/>
            <person name="Nasrallah M.E."/>
            <person name="Ortiz D."/>
            <person name="Piller C.R."/>
            <person name="Privatt S.R."/>
            <person name="Schneider S.L."/>
            <person name="Sharp S."/>
            <person name="Smith T.C."/>
            <person name="Stanton J.D."/>
            <person name="Ullery H.E."/>
            <person name="Wilson R.J."/>
            <person name="Serrano M.G."/>
            <person name="Buck G."/>
            <person name="Lee V."/>
            <person name="Wang Y."/>
            <person name="Carvalho R."/>
            <person name="Voegtly L."/>
            <person name="Shi R."/>
            <person name="Duckworth R."/>
            <person name="Johnson A."/>
            <person name="Loviza R."/>
            <person name="Walstead R."/>
            <person name="Shah Z."/>
            <person name="Kiflezghi M."/>
            <person name="Wade K."/>
            <person name="Ball S.L."/>
            <person name="Bradley K.W."/>
            <person name="Asai D.J."/>
            <person name="Bowman C.A."/>
            <person name="Russell D.A."/>
            <person name="Pope W.H."/>
            <person name="Jacobs-Sera D."/>
            <person name="Hendrix R.W."/>
            <person name="Hatfull G.F."/>
        </authorList>
    </citation>
    <scope>NUCLEOTIDE SEQUENCE [LARGE SCALE GENOMIC DNA]</scope>
</reference>
<keyword evidence="2" id="KW-1185">Reference proteome</keyword>
<organism evidence="1 2">
    <name type="scientific">Bacillus phage SP-15</name>
    <dbReference type="NCBI Taxonomy" id="1792032"/>
    <lineage>
        <taxon>Viruses</taxon>
        <taxon>Duplodnaviria</taxon>
        <taxon>Heunggongvirae</taxon>
        <taxon>Uroviricota</taxon>
        <taxon>Caudoviricetes</taxon>
        <taxon>Thornevirus</taxon>
        <taxon>Thornevirus SP15</taxon>
    </lineage>
</organism>
<dbReference type="GeneID" id="29125454"/>
<dbReference type="Proteomes" id="UP000203261">
    <property type="component" value="Segment"/>
</dbReference>
<evidence type="ECO:0000313" key="1">
    <source>
        <dbReference type="EMBL" id="AMM45086.1"/>
    </source>
</evidence>
<dbReference type="EMBL" id="KT624200">
    <property type="protein sequence ID" value="AMM45086.1"/>
    <property type="molecule type" value="Genomic_DNA"/>
</dbReference>
<name>A0A127AWJ3_9CAUD</name>
<gene>
    <name evidence="1" type="ORF">SP15_278</name>
</gene>
<dbReference type="KEGG" id="vg:29125454"/>
<proteinExistence type="predicted"/>